<dbReference type="EMBL" id="KN840529">
    <property type="protein sequence ID" value="KIP05960.1"/>
    <property type="molecule type" value="Genomic_DNA"/>
</dbReference>
<sequence length="78" mass="8636">MLAVYSNALLGSLNARDWFRRDTDTNRAAIPLTTIHSPSTSKYESEPSSIETYGHADLEAIPVEAAIDIRRNTMLGNK</sequence>
<name>A0A0C3S979_PHLG1</name>
<gene>
    <name evidence="1" type="ORF">PHLGIDRAFT_479828</name>
</gene>
<dbReference type="HOGENOM" id="CLU_2622849_0_0_1"/>
<reference evidence="1 2" key="1">
    <citation type="journal article" date="2014" name="PLoS Genet.">
        <title>Analysis of the Phlebiopsis gigantea genome, transcriptome and secretome provides insight into its pioneer colonization strategies of wood.</title>
        <authorList>
            <person name="Hori C."/>
            <person name="Ishida T."/>
            <person name="Igarashi K."/>
            <person name="Samejima M."/>
            <person name="Suzuki H."/>
            <person name="Master E."/>
            <person name="Ferreira P."/>
            <person name="Ruiz-Duenas F.J."/>
            <person name="Held B."/>
            <person name="Canessa P."/>
            <person name="Larrondo L.F."/>
            <person name="Schmoll M."/>
            <person name="Druzhinina I.S."/>
            <person name="Kubicek C.P."/>
            <person name="Gaskell J.A."/>
            <person name="Kersten P."/>
            <person name="St John F."/>
            <person name="Glasner J."/>
            <person name="Sabat G."/>
            <person name="Splinter BonDurant S."/>
            <person name="Syed K."/>
            <person name="Yadav J."/>
            <person name="Mgbeahuruike A.C."/>
            <person name="Kovalchuk A."/>
            <person name="Asiegbu F.O."/>
            <person name="Lackner G."/>
            <person name="Hoffmeister D."/>
            <person name="Rencoret J."/>
            <person name="Gutierrez A."/>
            <person name="Sun H."/>
            <person name="Lindquist E."/>
            <person name="Barry K."/>
            <person name="Riley R."/>
            <person name="Grigoriev I.V."/>
            <person name="Henrissat B."/>
            <person name="Kues U."/>
            <person name="Berka R.M."/>
            <person name="Martinez A.T."/>
            <person name="Covert S.F."/>
            <person name="Blanchette R.A."/>
            <person name="Cullen D."/>
        </authorList>
    </citation>
    <scope>NUCLEOTIDE SEQUENCE [LARGE SCALE GENOMIC DNA]</scope>
    <source>
        <strain evidence="1 2">11061_1 CR5-6</strain>
    </source>
</reference>
<accession>A0A0C3S979</accession>
<protein>
    <submittedName>
        <fullName evidence="1">Uncharacterized protein</fullName>
    </submittedName>
</protein>
<organism evidence="1 2">
    <name type="scientific">Phlebiopsis gigantea (strain 11061_1 CR5-6)</name>
    <name type="common">White-rot fungus</name>
    <name type="synonym">Peniophora gigantea</name>
    <dbReference type="NCBI Taxonomy" id="745531"/>
    <lineage>
        <taxon>Eukaryota</taxon>
        <taxon>Fungi</taxon>
        <taxon>Dikarya</taxon>
        <taxon>Basidiomycota</taxon>
        <taxon>Agaricomycotina</taxon>
        <taxon>Agaricomycetes</taxon>
        <taxon>Polyporales</taxon>
        <taxon>Phanerochaetaceae</taxon>
        <taxon>Phlebiopsis</taxon>
    </lineage>
</organism>
<evidence type="ECO:0000313" key="2">
    <source>
        <dbReference type="Proteomes" id="UP000053257"/>
    </source>
</evidence>
<dbReference type="Proteomes" id="UP000053257">
    <property type="component" value="Unassembled WGS sequence"/>
</dbReference>
<proteinExistence type="predicted"/>
<keyword evidence="2" id="KW-1185">Reference proteome</keyword>
<evidence type="ECO:0000313" key="1">
    <source>
        <dbReference type="EMBL" id="KIP05960.1"/>
    </source>
</evidence>
<dbReference type="AlphaFoldDB" id="A0A0C3S979"/>